<dbReference type="PROSITE" id="PS51257">
    <property type="entry name" value="PROKAR_LIPOPROTEIN"/>
    <property type="match status" value="1"/>
</dbReference>
<feature type="compositionally biased region" description="Basic and acidic residues" evidence="1">
    <location>
        <begin position="46"/>
        <end position="56"/>
    </location>
</feature>
<feature type="compositionally biased region" description="Acidic residues" evidence="1">
    <location>
        <begin position="131"/>
        <end position="148"/>
    </location>
</feature>
<comment type="caution">
    <text evidence="3">The sequence shown here is derived from an EMBL/GenBank/DDBJ whole genome shotgun (WGS) entry which is preliminary data.</text>
</comment>
<gene>
    <name evidence="3" type="ORF">H4W79_000296</name>
</gene>
<sequence length="332" mass="34725">MRSFTSVPAAVLLVALVGCGPETATTTGDQEQNTENDTETTQAPEETTRSPEERDPGGQGPTRTPPPRGGEEEPPYLPDEPVSLGLGESHEFEDGFTVSMGPVERRTGSVEEYGTTGEDGEGPGGTSPGASDEDTGPEEEGTSEETPEEPAAPTGKDPEEGEEGAEATEDTTGEPTDGTTGAPGSPAEDEATEETTEDPTGEATEEPSGEATEDPAEEPTQEPSEEATEGAAEEGDDYFAWTVEITNGTDQAVHTGSITSTCAVGDPLEESSAPVLGETVNPPQNLEPGRSGSWEADCWADEEDTYLSWTLEFFDEDGNRLYAPLHFSGDVA</sequence>
<evidence type="ECO:0000313" key="3">
    <source>
        <dbReference type="EMBL" id="MBE1456082.1"/>
    </source>
</evidence>
<feature type="region of interest" description="Disordered" evidence="1">
    <location>
        <begin position="21"/>
        <end position="238"/>
    </location>
</feature>
<evidence type="ECO:0000256" key="1">
    <source>
        <dbReference type="SAM" id="MobiDB-lite"/>
    </source>
</evidence>
<evidence type="ECO:0000256" key="2">
    <source>
        <dbReference type="SAM" id="SignalP"/>
    </source>
</evidence>
<feature type="signal peptide" evidence="2">
    <location>
        <begin position="1"/>
        <end position="24"/>
    </location>
</feature>
<protein>
    <submittedName>
        <fullName evidence="3">Uncharacterized protein</fullName>
    </submittedName>
</protein>
<keyword evidence="2" id="KW-0732">Signal</keyword>
<dbReference type="RefSeq" id="WP_191275365.1">
    <property type="nucleotide sequence ID" value="NZ_BMXJ01000009.1"/>
</dbReference>
<feature type="region of interest" description="Disordered" evidence="1">
    <location>
        <begin position="264"/>
        <end position="293"/>
    </location>
</feature>
<dbReference type="Proteomes" id="UP000598217">
    <property type="component" value="Unassembled WGS sequence"/>
</dbReference>
<feature type="compositionally biased region" description="Acidic residues" evidence="1">
    <location>
        <begin position="159"/>
        <end position="172"/>
    </location>
</feature>
<keyword evidence="4" id="KW-1185">Reference proteome</keyword>
<accession>A0ABR9HAN2</accession>
<evidence type="ECO:0000313" key="4">
    <source>
        <dbReference type="Proteomes" id="UP000598217"/>
    </source>
</evidence>
<name>A0ABR9HAN2_9ACTN</name>
<reference evidence="3 4" key="1">
    <citation type="submission" date="2020-10" db="EMBL/GenBank/DDBJ databases">
        <title>Sequencing the genomes of 1000 actinobacteria strains.</title>
        <authorList>
            <person name="Klenk H.-P."/>
        </authorList>
    </citation>
    <scope>NUCLEOTIDE SEQUENCE [LARGE SCALE GENOMIC DNA]</scope>
    <source>
        <strain evidence="3 4">DSM 45157</strain>
    </source>
</reference>
<proteinExistence type="predicted"/>
<feature type="compositionally biased region" description="Low complexity" evidence="1">
    <location>
        <begin position="173"/>
        <end position="186"/>
    </location>
</feature>
<feature type="compositionally biased region" description="Acidic residues" evidence="1">
    <location>
        <begin position="187"/>
        <end position="237"/>
    </location>
</feature>
<organism evidence="3 4">
    <name type="scientific">Nocardiopsis terrae</name>
    <dbReference type="NCBI Taxonomy" id="372655"/>
    <lineage>
        <taxon>Bacteria</taxon>
        <taxon>Bacillati</taxon>
        <taxon>Actinomycetota</taxon>
        <taxon>Actinomycetes</taxon>
        <taxon>Streptosporangiales</taxon>
        <taxon>Nocardiopsidaceae</taxon>
        <taxon>Nocardiopsis</taxon>
    </lineage>
</organism>
<dbReference type="EMBL" id="JADBDY010000001">
    <property type="protein sequence ID" value="MBE1456082.1"/>
    <property type="molecule type" value="Genomic_DNA"/>
</dbReference>
<feature type="chain" id="PRO_5047485341" evidence="2">
    <location>
        <begin position="25"/>
        <end position="332"/>
    </location>
</feature>